<dbReference type="InterPro" id="IPR016181">
    <property type="entry name" value="Acyl_CoA_acyltransferase"/>
</dbReference>
<dbReference type="InterPro" id="IPR000182">
    <property type="entry name" value="GNAT_dom"/>
</dbReference>
<dbReference type="EMBL" id="KQ474086">
    <property type="protein sequence ID" value="KPV72594.1"/>
    <property type="molecule type" value="Genomic_DNA"/>
</dbReference>
<dbReference type="PANTHER" id="PTHR43415:SF3">
    <property type="entry name" value="GNAT-FAMILY ACETYLTRANSFERASE"/>
    <property type="match status" value="1"/>
</dbReference>
<dbReference type="SUPFAM" id="SSF55729">
    <property type="entry name" value="Acyl-CoA N-acyltransferases (Nat)"/>
    <property type="match status" value="1"/>
</dbReference>
<dbReference type="Pfam" id="PF13302">
    <property type="entry name" value="Acetyltransf_3"/>
    <property type="match status" value="1"/>
</dbReference>
<dbReference type="RefSeq" id="XP_018268643.1">
    <property type="nucleotide sequence ID" value="XM_018417970.1"/>
</dbReference>
<dbReference type="PROSITE" id="PS51186">
    <property type="entry name" value="GNAT"/>
    <property type="match status" value="1"/>
</dbReference>
<reference evidence="2 3" key="1">
    <citation type="journal article" date="2015" name="Front. Microbiol.">
        <title>Genome sequence of the plant growth promoting endophytic yeast Rhodotorula graminis WP1.</title>
        <authorList>
            <person name="Firrincieli A."/>
            <person name="Otillar R."/>
            <person name="Salamov A."/>
            <person name="Schmutz J."/>
            <person name="Khan Z."/>
            <person name="Redman R.S."/>
            <person name="Fleck N.D."/>
            <person name="Lindquist E."/>
            <person name="Grigoriev I.V."/>
            <person name="Doty S.L."/>
        </authorList>
    </citation>
    <scope>NUCLEOTIDE SEQUENCE [LARGE SCALE GENOMIC DNA]</scope>
    <source>
        <strain evidence="2 3">WP1</strain>
    </source>
</reference>
<keyword evidence="3" id="KW-1185">Reference proteome</keyword>
<evidence type="ECO:0000313" key="3">
    <source>
        <dbReference type="Proteomes" id="UP000053890"/>
    </source>
</evidence>
<dbReference type="OrthoDB" id="630895at2759"/>
<dbReference type="PANTHER" id="PTHR43415">
    <property type="entry name" value="SPERMIDINE N(1)-ACETYLTRANSFERASE"/>
    <property type="match status" value="1"/>
</dbReference>
<evidence type="ECO:0000259" key="1">
    <source>
        <dbReference type="PROSITE" id="PS51186"/>
    </source>
</evidence>
<protein>
    <recommendedName>
        <fullName evidence="1">N-acetyltransferase domain-containing protein</fullName>
    </recommendedName>
</protein>
<dbReference type="Proteomes" id="UP000053890">
    <property type="component" value="Unassembled WGS sequence"/>
</dbReference>
<dbReference type="Gene3D" id="3.40.630.30">
    <property type="match status" value="1"/>
</dbReference>
<feature type="domain" description="N-acetyltransferase" evidence="1">
    <location>
        <begin position="42"/>
        <end position="187"/>
    </location>
</feature>
<gene>
    <name evidence="2" type="ORF">RHOBADRAFT_55692</name>
</gene>
<dbReference type="GeneID" id="28978418"/>
<evidence type="ECO:0000313" key="2">
    <source>
        <dbReference type="EMBL" id="KPV72594.1"/>
    </source>
</evidence>
<sequence>MLRPTGFTSDRLVYRAPTFPEDEAVFAEFLRDPTVLLGAIPQTCKPLNKKELDDFKKASEGPSPGLAVLACLPLSAEEPTRAGEPVGWLCLAHVGDFGGVHRNASFGLFFSAKHSGKGYATEAVGWLLEMAFVSYGLHRLECQVFEWNFAARRVYEKHGFVVEGRRRQVLWQEGAWQDDIMLSLLADEYRAQHPDKFNRRLSRK</sequence>
<name>A0A0P9ETP5_RHOGW</name>
<organism evidence="2 3">
    <name type="scientific">Rhodotorula graminis (strain WP1)</name>
    <dbReference type="NCBI Taxonomy" id="578459"/>
    <lineage>
        <taxon>Eukaryota</taxon>
        <taxon>Fungi</taxon>
        <taxon>Dikarya</taxon>
        <taxon>Basidiomycota</taxon>
        <taxon>Pucciniomycotina</taxon>
        <taxon>Microbotryomycetes</taxon>
        <taxon>Sporidiobolales</taxon>
        <taxon>Sporidiobolaceae</taxon>
        <taxon>Rhodotorula</taxon>
    </lineage>
</organism>
<dbReference type="GO" id="GO:0016747">
    <property type="term" value="F:acyltransferase activity, transferring groups other than amino-acyl groups"/>
    <property type="evidence" value="ECO:0007669"/>
    <property type="project" value="InterPro"/>
</dbReference>
<dbReference type="AlphaFoldDB" id="A0A0P9ETP5"/>
<dbReference type="OMA" id="RVECNVF"/>
<proteinExistence type="predicted"/>
<accession>A0A0P9ETP5</accession>